<dbReference type="InParanoid" id="T1ERQ9"/>
<gene>
    <name evidence="2" type="primary">20199259</name>
    <name evidence="1" type="ORF">HELRODRAFT_161639</name>
</gene>
<dbReference type="EnsemblMetazoa" id="HelroT161639">
    <property type="protein sequence ID" value="HelroP161639"/>
    <property type="gene ID" value="HelroG161639"/>
</dbReference>
<name>T1ERQ9_HELRO</name>
<protein>
    <submittedName>
        <fullName evidence="1 2">Uncharacterized protein</fullName>
    </submittedName>
</protein>
<dbReference type="Proteomes" id="UP000015101">
    <property type="component" value="Unassembled WGS sequence"/>
</dbReference>
<proteinExistence type="predicted"/>
<reference evidence="3" key="1">
    <citation type="submission" date="2012-12" db="EMBL/GenBank/DDBJ databases">
        <authorList>
            <person name="Hellsten U."/>
            <person name="Grimwood J."/>
            <person name="Chapman J.A."/>
            <person name="Shapiro H."/>
            <person name="Aerts A."/>
            <person name="Otillar R.P."/>
            <person name="Terry A.Y."/>
            <person name="Boore J.L."/>
            <person name="Simakov O."/>
            <person name="Marletaz F."/>
            <person name="Cho S.-J."/>
            <person name="Edsinger-Gonzales E."/>
            <person name="Havlak P."/>
            <person name="Kuo D.-H."/>
            <person name="Larsson T."/>
            <person name="Lv J."/>
            <person name="Arendt D."/>
            <person name="Savage R."/>
            <person name="Osoegawa K."/>
            <person name="de Jong P."/>
            <person name="Lindberg D.R."/>
            <person name="Seaver E.C."/>
            <person name="Weisblat D.A."/>
            <person name="Putnam N.H."/>
            <person name="Grigoriev I.V."/>
            <person name="Rokhsar D.S."/>
        </authorList>
    </citation>
    <scope>NUCLEOTIDE SEQUENCE</scope>
</reference>
<keyword evidence="3" id="KW-1185">Reference proteome</keyword>
<reference evidence="1 3" key="2">
    <citation type="journal article" date="2013" name="Nature">
        <title>Insights into bilaterian evolution from three spiralian genomes.</title>
        <authorList>
            <person name="Simakov O."/>
            <person name="Marletaz F."/>
            <person name="Cho S.J."/>
            <person name="Edsinger-Gonzales E."/>
            <person name="Havlak P."/>
            <person name="Hellsten U."/>
            <person name="Kuo D.H."/>
            <person name="Larsson T."/>
            <person name="Lv J."/>
            <person name="Arendt D."/>
            <person name="Savage R."/>
            <person name="Osoegawa K."/>
            <person name="de Jong P."/>
            <person name="Grimwood J."/>
            <person name="Chapman J.A."/>
            <person name="Shapiro H."/>
            <person name="Aerts A."/>
            <person name="Otillar R.P."/>
            <person name="Terry A.Y."/>
            <person name="Boore J.L."/>
            <person name="Grigoriev I.V."/>
            <person name="Lindberg D.R."/>
            <person name="Seaver E.C."/>
            <person name="Weisblat D.A."/>
            <person name="Putnam N.H."/>
            <person name="Rokhsar D.S."/>
        </authorList>
    </citation>
    <scope>NUCLEOTIDE SEQUENCE</scope>
</reference>
<evidence type="ECO:0000313" key="1">
    <source>
        <dbReference type="EMBL" id="ESO02376.1"/>
    </source>
</evidence>
<accession>T1ERQ9</accession>
<reference evidence="2" key="3">
    <citation type="submission" date="2015-06" db="UniProtKB">
        <authorList>
            <consortium name="EnsemblMetazoa"/>
        </authorList>
    </citation>
    <scope>IDENTIFICATION</scope>
</reference>
<dbReference type="GeneID" id="20199259"/>
<sequence length="129" mass="15251">MKLATHMKICDTLDADYICYIKNKNLQAGKRDLCEVEEEPYNYETVEGPTDYDYCDDVQKANALCICKYPFVFDNDHIFDRPVNARVCHKYVRPTFLHCSNRCGCTSCNHTKLCYELVRKFFLYINYKI</sequence>
<dbReference type="AlphaFoldDB" id="T1ERQ9"/>
<dbReference type="EMBL" id="AMQM01000865">
    <property type="status" value="NOT_ANNOTATED_CDS"/>
    <property type="molecule type" value="Genomic_DNA"/>
</dbReference>
<dbReference type="RefSeq" id="XP_009019784.1">
    <property type="nucleotide sequence ID" value="XM_009021536.1"/>
</dbReference>
<dbReference type="EMBL" id="KB096742">
    <property type="protein sequence ID" value="ESO02376.1"/>
    <property type="molecule type" value="Genomic_DNA"/>
</dbReference>
<dbReference type="KEGG" id="hro:HELRODRAFT_161639"/>
<dbReference type="CTD" id="20199259"/>
<evidence type="ECO:0000313" key="3">
    <source>
        <dbReference type="Proteomes" id="UP000015101"/>
    </source>
</evidence>
<organism evidence="2 3">
    <name type="scientific">Helobdella robusta</name>
    <name type="common">Californian leech</name>
    <dbReference type="NCBI Taxonomy" id="6412"/>
    <lineage>
        <taxon>Eukaryota</taxon>
        <taxon>Metazoa</taxon>
        <taxon>Spiralia</taxon>
        <taxon>Lophotrochozoa</taxon>
        <taxon>Annelida</taxon>
        <taxon>Clitellata</taxon>
        <taxon>Hirudinea</taxon>
        <taxon>Rhynchobdellida</taxon>
        <taxon>Glossiphoniidae</taxon>
        <taxon>Helobdella</taxon>
    </lineage>
</organism>
<dbReference type="HOGENOM" id="CLU_1951106_0_0_1"/>
<evidence type="ECO:0000313" key="2">
    <source>
        <dbReference type="EnsemblMetazoa" id="HelroP161639"/>
    </source>
</evidence>